<dbReference type="GO" id="GO:0000166">
    <property type="term" value="F:nucleotide binding"/>
    <property type="evidence" value="ECO:0007669"/>
    <property type="project" value="UniProtKB-UniRule"/>
</dbReference>
<organism evidence="16">
    <name type="scientific">Human papillomavirus</name>
    <dbReference type="NCBI Taxonomy" id="10566"/>
    <lineage>
        <taxon>Viruses</taxon>
        <taxon>Monodnaviria</taxon>
        <taxon>Shotokuvirae</taxon>
        <taxon>Cossaviricota</taxon>
        <taxon>Papovaviricetes</taxon>
        <taxon>Zurhausenvirales</taxon>
        <taxon>Papillomaviridae</taxon>
    </lineage>
</organism>
<evidence type="ECO:0000256" key="9">
    <source>
        <dbReference type="ARBA" id="ARBA00023125"/>
    </source>
</evidence>
<evidence type="ECO:0000256" key="13">
    <source>
        <dbReference type="SAM" id="MobiDB-lite"/>
    </source>
</evidence>
<evidence type="ECO:0000256" key="4">
    <source>
        <dbReference type="ARBA" id="ARBA00022518"/>
    </source>
</evidence>
<proteinExistence type="inferred from homology"/>
<keyword evidence="6 12" id="KW-1048">Host nucleus</keyword>
<dbReference type="InterPro" id="IPR036050">
    <property type="entry name" value="Regulatory_protein_E2_N"/>
</dbReference>
<evidence type="ECO:0000256" key="5">
    <source>
        <dbReference type="ARBA" id="ARBA00022553"/>
    </source>
</evidence>
<feature type="domain" description="Papillomavirus E2 N-terminal" evidence="14">
    <location>
        <begin position="5"/>
        <end position="200"/>
    </location>
</feature>
<accession>A0A385PKE1</accession>
<comment type="similarity">
    <text evidence="12">Belongs to the papillomaviridae E2 protein family.</text>
</comment>
<evidence type="ECO:0000256" key="10">
    <source>
        <dbReference type="ARBA" id="ARBA00023159"/>
    </source>
</evidence>
<evidence type="ECO:0000256" key="2">
    <source>
        <dbReference type="ARBA" id="ARBA00007794"/>
    </source>
</evidence>
<comment type="similarity">
    <text evidence="2">Belongs to the papillomaviridae E8^E2C protein family.</text>
</comment>
<evidence type="ECO:0000256" key="6">
    <source>
        <dbReference type="ARBA" id="ARBA00022562"/>
    </source>
</evidence>
<comment type="subcellular location">
    <subcellularLocation>
        <location evidence="1 12">Host nucleus</location>
    </subcellularLocation>
</comment>
<feature type="domain" description="Papillomavirus E2 C-terminal" evidence="15">
    <location>
        <begin position="315"/>
        <end position="392"/>
    </location>
</feature>
<keyword evidence="4 12" id="KW-0244">Early protein</keyword>
<dbReference type="Pfam" id="PF00508">
    <property type="entry name" value="PPV_E2_N"/>
    <property type="match status" value="1"/>
</dbReference>
<comment type="function">
    <text evidence="12">Plays a role in the initiation of viral DNA replication. A dimer of E2 interacts with a dimer of E1 in order to improve specificity of E1 DNA binding activity. Once the complex recognizes and binds DNA at specific sites, the E2 dimer is removed from DNA. E2 also regulates viral transcription through binding to the E2RE response element (5'-ACCNNNNNNGGT-3') present in multiple copies in the regulatory regions of the viral genome. Activates or represses transcription depending on E2RE's position with regards to proximal promoter elements including the TATA-box. Repression occurs by sterically hindering the assembly of the transcription initiation complex.</text>
</comment>
<gene>
    <name evidence="12" type="primary">E2</name>
</gene>
<comment type="PTM">
    <text evidence="12">Phosphorylated.</text>
</comment>
<keyword evidence="12" id="KW-0832">Ubl conjugation</keyword>
<evidence type="ECO:0000313" key="16">
    <source>
        <dbReference type="EMBL" id="AYA94334.1"/>
    </source>
</evidence>
<dbReference type="InterPro" id="IPR012677">
    <property type="entry name" value="Nucleotide-bd_a/b_plait_sf"/>
</dbReference>
<keyword evidence="11 12" id="KW-0804">Transcription</keyword>
<feature type="cross-link" description="Glycyl lysine isopeptide (Lys-Gly) (interchain with G-Cter in SUMO)" evidence="12">
    <location>
        <position position="320"/>
    </location>
</feature>
<dbReference type="SUPFAM" id="SSF54957">
    <property type="entry name" value="Viral DNA-binding domain"/>
    <property type="match status" value="1"/>
</dbReference>
<evidence type="ECO:0000256" key="1">
    <source>
        <dbReference type="ARBA" id="ARBA00004147"/>
    </source>
</evidence>
<comment type="subunit">
    <text evidence="12">Binds DNA as homodimer. Interacts with protein E1; this interaction greatly increases E1 DNA-binding activity. Interacts with protein L1; this interaction enhances E2-dependent replication and transcription activation. Interacts with protein L2; this interaction inhibits E2 transcriptional activity but not DNA replication function E2. Interacts with protein E7; this interaction inhibits E7 oncogenic activity. Interacts with host TAF1; this interaction modulates E2-dependent transcriptional regulation. Interacts with host BRD4; this interaction mediates E2 transcriptional activation function. Additionally, the interaction with host BRD4 on mitotic chromosomes mediates tethering of the viral genome. Interacts with host TOPBP1; this interaction is required for optimal viral DNA replication.</text>
</comment>
<dbReference type="Pfam" id="PF00511">
    <property type="entry name" value="PPV_E2_C"/>
    <property type="match status" value="1"/>
</dbReference>
<keyword evidence="10 12" id="KW-0010">Activator</keyword>
<keyword evidence="8 12" id="KW-0805">Transcription regulation</keyword>
<evidence type="ECO:0000256" key="3">
    <source>
        <dbReference type="ARBA" id="ARBA00022491"/>
    </source>
</evidence>
<comment type="caution">
    <text evidence="12">Lacks conserved residue(s) required for the propagation of feature annotation.</text>
</comment>
<dbReference type="InterPro" id="IPR042503">
    <property type="entry name" value="Regulatory_protein_E2_N_1"/>
</dbReference>
<dbReference type="InterPro" id="IPR001866">
    <property type="entry name" value="PPV_E2_N"/>
</dbReference>
<dbReference type="InterPro" id="IPR033668">
    <property type="entry name" value="Reg_prot_E2"/>
</dbReference>
<dbReference type="Gene3D" id="2.170.200.10">
    <property type="entry name" value="Papillomavirus E2 early protein domain"/>
    <property type="match status" value="1"/>
</dbReference>
<dbReference type="GO" id="GO:0006351">
    <property type="term" value="P:DNA-templated transcription"/>
    <property type="evidence" value="ECO:0007669"/>
    <property type="project" value="UniProtKB-UniRule"/>
</dbReference>
<dbReference type="GO" id="GO:0006260">
    <property type="term" value="P:DNA replication"/>
    <property type="evidence" value="ECO:0007669"/>
    <property type="project" value="UniProtKB-KW"/>
</dbReference>
<dbReference type="GO" id="GO:0003700">
    <property type="term" value="F:DNA-binding transcription factor activity"/>
    <property type="evidence" value="ECO:0007669"/>
    <property type="project" value="UniProtKB-UniRule"/>
</dbReference>
<dbReference type="EMBL" id="MH777313">
    <property type="protein sequence ID" value="AYA94334.1"/>
    <property type="molecule type" value="Genomic_DNA"/>
</dbReference>
<evidence type="ECO:0000259" key="15">
    <source>
        <dbReference type="Pfam" id="PF00511"/>
    </source>
</evidence>
<keyword evidence="9 12" id="KW-0238">DNA-binding</keyword>
<feature type="region of interest" description="DNA-binding domain" evidence="12">
    <location>
        <begin position="313"/>
        <end position="396"/>
    </location>
</feature>
<dbReference type="InterPro" id="IPR042504">
    <property type="entry name" value="Regulatory_protein_E2_N_2"/>
</dbReference>
<evidence type="ECO:0000256" key="11">
    <source>
        <dbReference type="ARBA" id="ARBA00023163"/>
    </source>
</evidence>
<dbReference type="Gene3D" id="1.10.287.30">
    <property type="entry name" value="E2 (early) protein, N terminal domain, subdomain 1"/>
    <property type="match status" value="1"/>
</dbReference>
<dbReference type="HAMAP" id="MF_04001">
    <property type="entry name" value="PPV_E2"/>
    <property type="match status" value="1"/>
</dbReference>
<dbReference type="Gene3D" id="3.30.70.330">
    <property type="match status" value="1"/>
</dbReference>
<keyword evidence="12" id="KW-1017">Isopeptide bond</keyword>
<comment type="PTM">
    <text evidence="12">Sumoylation plays a regulatory role in E2 transcriptional activity.</text>
</comment>
<name>A0A385PKE1_9PAPI</name>
<keyword evidence="5 12" id="KW-0597">Phosphoprotein</keyword>
<keyword evidence="7 12" id="KW-0235">DNA replication</keyword>
<keyword evidence="3 12" id="KW-0678">Repressor</keyword>
<dbReference type="InterPro" id="IPR035975">
    <property type="entry name" value="E2/EBNA1_C_sf"/>
</dbReference>
<sequence length="396" mass="45085">MNQADLTKRYDALQDRIMALYEEGSSSIDAQIELWSLIRKENVLCYYGRKEGYKNFGLQPLPSLAVCEYKAKEAIQQMLLLKSLKKSVFGKEEWTLSTTSAELLHTPPRNAFKKHAYIVDVYFDHDPRNSFPYTNWDDLYIQDNDDNWYKAQGKVDINGLYFIDNFGDKTYFVLFTTDAERYGTTGQWTVHYKNETLSTSASTISSPEPLSSGSVQGSSKVSSSTWDAPSTSKSTRRQEAEEGRPSSTTNFPSPAKLRRGRRRGGEQGEPRPKRRRAEESHFGVSPEQVGRGHRTVPRTGLTRLSRLEAEAADPPVILVKGGANILKCWRNRCKKSNSLVWHISTVFRWADTSAFHDFNQHRMLIAFKTKTQRELFLSSVHFPKGTSYSLGSFDSL</sequence>
<dbReference type="GO" id="GO:0042025">
    <property type="term" value="C:host cell nucleus"/>
    <property type="evidence" value="ECO:0007669"/>
    <property type="project" value="UniProtKB-SubCell"/>
</dbReference>
<evidence type="ECO:0000259" key="14">
    <source>
        <dbReference type="Pfam" id="PF00508"/>
    </source>
</evidence>
<feature type="region of interest" description="Disordered" evidence="13">
    <location>
        <begin position="201"/>
        <end position="299"/>
    </location>
</feature>
<protein>
    <recommendedName>
        <fullName evidence="12">Regulatory protein E2</fullName>
    </recommendedName>
</protein>
<evidence type="ECO:0000256" key="12">
    <source>
        <dbReference type="HAMAP-Rule" id="MF_04001"/>
    </source>
</evidence>
<dbReference type="GO" id="GO:0039693">
    <property type="term" value="P:viral DNA genome replication"/>
    <property type="evidence" value="ECO:0007669"/>
    <property type="project" value="UniProtKB-UniRule"/>
</dbReference>
<evidence type="ECO:0000256" key="8">
    <source>
        <dbReference type="ARBA" id="ARBA00023015"/>
    </source>
</evidence>
<dbReference type="InterPro" id="IPR000427">
    <property type="entry name" value="Papillomavirus_E2_C"/>
</dbReference>
<reference evidence="16" key="1">
    <citation type="journal article" date="2018" name="Nat. Med.">
        <title>Expanded skin virome in DOCK8-deficient patients.</title>
        <authorList>
            <consortium name="NISC Comparative Sequencing Program"/>
            <person name="Tirosh O."/>
            <person name="Conlan S."/>
            <person name="Deming C."/>
            <person name="Lee-Lin S.Q."/>
            <person name="Huang X."/>
            <person name="Su H.C."/>
            <person name="Freeman A.F."/>
            <person name="Segre J.A."/>
            <person name="Kong H.H."/>
        </authorList>
    </citation>
    <scope>NUCLEOTIDE SEQUENCE</scope>
    <source>
        <strain evidence="16">HPV-mSK_171</strain>
    </source>
</reference>
<evidence type="ECO:0000256" key="7">
    <source>
        <dbReference type="ARBA" id="ARBA00022705"/>
    </source>
</evidence>
<dbReference type="GO" id="GO:0003677">
    <property type="term" value="F:DNA binding"/>
    <property type="evidence" value="ECO:0007669"/>
    <property type="project" value="UniProtKB-UniRule"/>
</dbReference>
<feature type="compositionally biased region" description="Low complexity" evidence="13">
    <location>
        <begin position="211"/>
        <end position="224"/>
    </location>
</feature>
<dbReference type="SUPFAM" id="SSF51332">
    <property type="entry name" value="E2 regulatory, transactivation domain"/>
    <property type="match status" value="1"/>
</dbReference>
<feature type="compositionally biased region" description="Basic and acidic residues" evidence="13">
    <location>
        <begin position="263"/>
        <end position="281"/>
    </location>
</feature>
<dbReference type="GO" id="GO:0006275">
    <property type="term" value="P:regulation of DNA replication"/>
    <property type="evidence" value="ECO:0007669"/>
    <property type="project" value="UniProtKB-UniRule"/>
</dbReference>